<proteinExistence type="predicted"/>
<dbReference type="GO" id="GO:0085020">
    <property type="term" value="P:protein K6-linked ubiquitination"/>
    <property type="evidence" value="ECO:0007669"/>
    <property type="project" value="TreeGrafter"/>
</dbReference>
<evidence type="ECO:0000256" key="2">
    <source>
        <dbReference type="ARBA" id="ARBA00023043"/>
    </source>
</evidence>
<evidence type="ECO:0000256" key="1">
    <source>
        <dbReference type="ARBA" id="ARBA00022737"/>
    </source>
</evidence>
<dbReference type="SMART" id="SM00248">
    <property type="entry name" value="ANK"/>
    <property type="match status" value="3"/>
</dbReference>
<dbReference type="InterPro" id="IPR036770">
    <property type="entry name" value="Ankyrin_rpt-contain_sf"/>
</dbReference>
<dbReference type="InterPro" id="IPR002110">
    <property type="entry name" value="Ankyrin_rpt"/>
</dbReference>
<dbReference type="PANTHER" id="PTHR24171">
    <property type="entry name" value="ANKYRIN REPEAT DOMAIN-CONTAINING PROTEIN 39-RELATED"/>
    <property type="match status" value="1"/>
</dbReference>
<dbReference type="SUPFAM" id="SSF48403">
    <property type="entry name" value="Ankyrin repeat"/>
    <property type="match status" value="1"/>
</dbReference>
<protein>
    <submittedName>
        <fullName evidence="4">Uncharacterized protein</fullName>
    </submittedName>
</protein>
<dbReference type="Pfam" id="PF12796">
    <property type="entry name" value="Ank_2"/>
    <property type="match status" value="1"/>
</dbReference>
<feature type="repeat" description="ANK" evidence="3">
    <location>
        <begin position="176"/>
        <end position="208"/>
    </location>
</feature>
<comment type="caution">
    <text evidence="4">The sequence shown here is derived from an EMBL/GenBank/DDBJ whole genome shotgun (WGS) entry which is preliminary data.</text>
</comment>
<name>A0AAV8UH09_9RHOD</name>
<evidence type="ECO:0000256" key="3">
    <source>
        <dbReference type="PROSITE-ProRule" id="PRU00023"/>
    </source>
</evidence>
<organism evidence="4 5">
    <name type="scientific">Rhodosorus marinus</name>
    <dbReference type="NCBI Taxonomy" id="101924"/>
    <lineage>
        <taxon>Eukaryota</taxon>
        <taxon>Rhodophyta</taxon>
        <taxon>Stylonematophyceae</taxon>
        <taxon>Stylonematales</taxon>
        <taxon>Stylonemataceae</taxon>
        <taxon>Rhodosorus</taxon>
    </lineage>
</organism>
<evidence type="ECO:0000313" key="4">
    <source>
        <dbReference type="EMBL" id="KAJ8901790.1"/>
    </source>
</evidence>
<dbReference type="Gene3D" id="1.25.40.20">
    <property type="entry name" value="Ankyrin repeat-containing domain"/>
    <property type="match status" value="1"/>
</dbReference>
<dbReference type="EMBL" id="JAMWBK010000010">
    <property type="protein sequence ID" value="KAJ8901790.1"/>
    <property type="molecule type" value="Genomic_DNA"/>
</dbReference>
<dbReference type="Proteomes" id="UP001157974">
    <property type="component" value="Unassembled WGS sequence"/>
</dbReference>
<feature type="repeat" description="ANK" evidence="3">
    <location>
        <begin position="212"/>
        <end position="237"/>
    </location>
</feature>
<dbReference type="AlphaFoldDB" id="A0AAV8UH09"/>
<gene>
    <name evidence="4" type="ORF">NDN08_003996</name>
</gene>
<dbReference type="PROSITE" id="PS50297">
    <property type="entry name" value="ANK_REP_REGION"/>
    <property type="match status" value="3"/>
</dbReference>
<dbReference type="PANTHER" id="PTHR24171:SF11">
    <property type="entry name" value="26S PROTEASOME NON-ATPASE REGULATORY SUBUNIT 10"/>
    <property type="match status" value="1"/>
</dbReference>
<dbReference type="PROSITE" id="PS50088">
    <property type="entry name" value="ANK_REPEAT"/>
    <property type="match status" value="3"/>
</dbReference>
<keyword evidence="1" id="KW-0677">Repeat</keyword>
<keyword evidence="5" id="KW-1185">Reference proteome</keyword>
<evidence type="ECO:0000313" key="5">
    <source>
        <dbReference type="Proteomes" id="UP001157974"/>
    </source>
</evidence>
<feature type="repeat" description="ANK" evidence="3">
    <location>
        <begin position="146"/>
        <end position="175"/>
    </location>
</feature>
<sequence>MNDGGVFQSRGLLDLDDDLLQMILEKFETPICGRNCVDYETRTICSRCLKACREKDLWHDTQSLFVISRTCQRLRKLAQPFVRSHLVQAKRCFEQVGGMFRVHGCIRRNLNLPLRVIISEVSDVNKDDLPLPFRWECLGRGRPLGTWLHYAVEFGNVEAMTILMEGGADPSVLDSHSWSPLHLASAKGKIECAAELLRHGADANQMGGDCGEGWSALHLACSNGDVDMIRLLLGHRAVAGVGGGEYFDTPLHELFCLGKDIESFPGLPKRRPNIRNASVIWCESGENRSPDLEAAIRELMSAVDAQFNGPDYARSGGMNTTNKKGLTPLDKADESMMWLTATLWVGQMFD</sequence>
<accession>A0AAV8UH09</accession>
<dbReference type="GO" id="GO:0004842">
    <property type="term" value="F:ubiquitin-protein transferase activity"/>
    <property type="evidence" value="ECO:0007669"/>
    <property type="project" value="TreeGrafter"/>
</dbReference>
<keyword evidence="2 3" id="KW-0040">ANK repeat</keyword>
<reference evidence="4 5" key="1">
    <citation type="journal article" date="2023" name="Nat. Commun.">
        <title>Origin of minicircular mitochondrial genomes in red algae.</title>
        <authorList>
            <person name="Lee Y."/>
            <person name="Cho C.H."/>
            <person name="Lee Y.M."/>
            <person name="Park S.I."/>
            <person name="Yang J.H."/>
            <person name="West J.A."/>
            <person name="Bhattacharya D."/>
            <person name="Yoon H.S."/>
        </authorList>
    </citation>
    <scope>NUCLEOTIDE SEQUENCE [LARGE SCALE GENOMIC DNA]</scope>
    <source>
        <strain evidence="4 5">CCMP1338</strain>
        <tissue evidence="4">Whole cell</tissue>
    </source>
</reference>